<feature type="chain" id="PRO_5022824774" description="DUF4412 domain-containing protein" evidence="1">
    <location>
        <begin position="23"/>
        <end position="212"/>
    </location>
</feature>
<name>A0A5B9EEQ1_9BACT</name>
<protein>
    <recommendedName>
        <fullName evidence="4">DUF4412 domain-containing protein</fullName>
    </recommendedName>
</protein>
<keyword evidence="1" id="KW-0732">Signal</keyword>
<evidence type="ECO:0000256" key="1">
    <source>
        <dbReference type="SAM" id="SignalP"/>
    </source>
</evidence>
<evidence type="ECO:0008006" key="4">
    <source>
        <dbReference type="Google" id="ProtNLM"/>
    </source>
</evidence>
<dbReference type="AlphaFoldDB" id="A0A5B9EEQ1"/>
<dbReference type="KEGG" id="talb:FTW19_15525"/>
<dbReference type="RefSeq" id="WP_147648474.1">
    <property type="nucleotide sequence ID" value="NZ_CP042806.1"/>
</dbReference>
<dbReference type="EMBL" id="CP042806">
    <property type="protein sequence ID" value="QEE29280.1"/>
    <property type="molecule type" value="Genomic_DNA"/>
</dbReference>
<evidence type="ECO:0000313" key="2">
    <source>
        <dbReference type="EMBL" id="QEE29280.1"/>
    </source>
</evidence>
<dbReference type="OrthoDB" id="116700at2"/>
<evidence type="ECO:0000313" key="3">
    <source>
        <dbReference type="Proteomes" id="UP000321820"/>
    </source>
</evidence>
<keyword evidence="3" id="KW-1185">Reference proteome</keyword>
<sequence>MTHVTTLFLLAFVFQVSPAALASPTPPTVTFTFDRPQVQTTHYEITLGEDGKGVYRARNQQGIDTEAPIAVSPQNLEHIWAEAKATDGFRKVQCETHLKNMAQTGKKALTWTGSSDTGSCSYNYSDDKEIQKVTSIFQGIALTMETGQRLAYLHRFDRLGLDAEITSLGNSVKTGWALEIQNIEPTLRKIIEDVSLMDRVRTKAEALLNNGK</sequence>
<accession>A0A5B9EEQ1</accession>
<dbReference type="Proteomes" id="UP000321820">
    <property type="component" value="Chromosome"/>
</dbReference>
<feature type="signal peptide" evidence="1">
    <location>
        <begin position="1"/>
        <end position="22"/>
    </location>
</feature>
<organism evidence="2 3">
    <name type="scientific">Terriglobus albidus</name>
    <dbReference type="NCBI Taxonomy" id="1592106"/>
    <lineage>
        <taxon>Bacteria</taxon>
        <taxon>Pseudomonadati</taxon>
        <taxon>Acidobacteriota</taxon>
        <taxon>Terriglobia</taxon>
        <taxon>Terriglobales</taxon>
        <taxon>Acidobacteriaceae</taxon>
        <taxon>Terriglobus</taxon>
    </lineage>
</organism>
<gene>
    <name evidence="2" type="ORF">FTW19_15525</name>
</gene>
<reference evidence="2 3" key="1">
    <citation type="submission" date="2019-08" db="EMBL/GenBank/DDBJ databases">
        <title>Complete genome sequence of Terriglobus albidus strain ORNL.</title>
        <authorList>
            <person name="Podar M."/>
        </authorList>
    </citation>
    <scope>NUCLEOTIDE SEQUENCE [LARGE SCALE GENOMIC DNA]</scope>
    <source>
        <strain evidence="2 3">ORNL</strain>
    </source>
</reference>
<proteinExistence type="predicted"/>